<evidence type="ECO:0000313" key="2">
    <source>
        <dbReference type="EMBL" id="KAK4030735.1"/>
    </source>
</evidence>
<gene>
    <name evidence="2" type="ORF">OUZ56_024074</name>
</gene>
<name>A0ABR0B083_9CRUS</name>
<evidence type="ECO:0000313" key="3">
    <source>
        <dbReference type="Proteomes" id="UP001234178"/>
    </source>
</evidence>
<dbReference type="Proteomes" id="UP001234178">
    <property type="component" value="Unassembled WGS sequence"/>
</dbReference>
<accession>A0ABR0B083</accession>
<organism evidence="2 3">
    <name type="scientific">Daphnia magna</name>
    <dbReference type="NCBI Taxonomy" id="35525"/>
    <lineage>
        <taxon>Eukaryota</taxon>
        <taxon>Metazoa</taxon>
        <taxon>Ecdysozoa</taxon>
        <taxon>Arthropoda</taxon>
        <taxon>Crustacea</taxon>
        <taxon>Branchiopoda</taxon>
        <taxon>Diplostraca</taxon>
        <taxon>Cladocera</taxon>
        <taxon>Anomopoda</taxon>
        <taxon>Daphniidae</taxon>
        <taxon>Daphnia</taxon>
    </lineage>
</organism>
<keyword evidence="3" id="KW-1185">Reference proteome</keyword>
<reference evidence="2 3" key="1">
    <citation type="journal article" date="2023" name="Nucleic Acids Res.">
        <title>The hologenome of Daphnia magna reveals possible DNA methylation and microbiome-mediated evolution of the host genome.</title>
        <authorList>
            <person name="Chaturvedi A."/>
            <person name="Li X."/>
            <person name="Dhandapani V."/>
            <person name="Marshall H."/>
            <person name="Kissane S."/>
            <person name="Cuenca-Cambronero M."/>
            <person name="Asole G."/>
            <person name="Calvet F."/>
            <person name="Ruiz-Romero M."/>
            <person name="Marangio P."/>
            <person name="Guigo R."/>
            <person name="Rago D."/>
            <person name="Mirbahai L."/>
            <person name="Eastwood N."/>
            <person name="Colbourne J.K."/>
            <person name="Zhou J."/>
            <person name="Mallon E."/>
            <person name="Orsini L."/>
        </authorList>
    </citation>
    <scope>NUCLEOTIDE SEQUENCE [LARGE SCALE GENOMIC DNA]</scope>
    <source>
        <strain evidence="2">LRV0_1</strain>
    </source>
</reference>
<sequence length="97" mass="10722">MNFETGVKSTGHAGWLNLDRSTWTSAVCCRRLLNNCDLHGDAFSTSCRKTTNTLDCATLKSRTCSIPSPRRLHPKLMGGMDKQDCQTGSYPKGKINK</sequence>
<dbReference type="EMBL" id="JAOYFB010000039">
    <property type="protein sequence ID" value="KAK4030735.1"/>
    <property type="molecule type" value="Genomic_DNA"/>
</dbReference>
<comment type="caution">
    <text evidence="2">The sequence shown here is derived from an EMBL/GenBank/DDBJ whole genome shotgun (WGS) entry which is preliminary data.</text>
</comment>
<protein>
    <submittedName>
        <fullName evidence="2">Uncharacterized protein</fullName>
    </submittedName>
</protein>
<evidence type="ECO:0000256" key="1">
    <source>
        <dbReference type="SAM" id="MobiDB-lite"/>
    </source>
</evidence>
<feature type="region of interest" description="Disordered" evidence="1">
    <location>
        <begin position="70"/>
        <end position="97"/>
    </location>
</feature>
<proteinExistence type="predicted"/>